<dbReference type="Proteomes" id="UP000745859">
    <property type="component" value="Unassembled WGS sequence"/>
</dbReference>
<name>A0ABX0U8E7_9FLAO</name>
<organism evidence="1 2">
    <name type="scientific">Wenyingzhuangia heitensis</name>
    <dbReference type="NCBI Taxonomy" id="1487859"/>
    <lineage>
        <taxon>Bacteria</taxon>
        <taxon>Pseudomonadati</taxon>
        <taxon>Bacteroidota</taxon>
        <taxon>Flavobacteriia</taxon>
        <taxon>Flavobacteriales</taxon>
        <taxon>Flavobacteriaceae</taxon>
        <taxon>Wenyingzhuangia</taxon>
    </lineage>
</organism>
<evidence type="ECO:0000313" key="2">
    <source>
        <dbReference type="Proteomes" id="UP000745859"/>
    </source>
</evidence>
<proteinExistence type="predicted"/>
<sequence>MKYLSKDIEALSKLQNNRSLVRANTSCGIFQDTDYTKDTGKLYHQQKIETLKPKK</sequence>
<accession>A0ABX0U8E7</accession>
<comment type="caution">
    <text evidence="1">The sequence shown here is derived from an EMBL/GenBank/DDBJ whole genome shotgun (WGS) entry which is preliminary data.</text>
</comment>
<gene>
    <name evidence="1" type="ORF">FHR24_001058</name>
</gene>
<keyword evidence="2" id="KW-1185">Reference proteome</keyword>
<dbReference type="RefSeq" id="WP_167184947.1">
    <property type="nucleotide sequence ID" value="NZ_JAASQL010000001.1"/>
</dbReference>
<dbReference type="EMBL" id="JAASQL010000001">
    <property type="protein sequence ID" value="NIJ44619.1"/>
    <property type="molecule type" value="Genomic_DNA"/>
</dbReference>
<reference evidence="1 2" key="1">
    <citation type="submission" date="2020-03" db="EMBL/GenBank/DDBJ databases">
        <title>Genomic Encyclopedia of Type Strains, Phase IV (KMG-IV): sequencing the most valuable type-strain genomes for metagenomic binning, comparative biology and taxonomic classification.</title>
        <authorList>
            <person name="Goeker M."/>
        </authorList>
    </citation>
    <scope>NUCLEOTIDE SEQUENCE [LARGE SCALE GENOMIC DNA]</scope>
    <source>
        <strain evidence="1 2">DSM 101599</strain>
    </source>
</reference>
<evidence type="ECO:0000313" key="1">
    <source>
        <dbReference type="EMBL" id="NIJ44619.1"/>
    </source>
</evidence>
<protein>
    <submittedName>
        <fullName evidence="1">Uncharacterized protein</fullName>
    </submittedName>
</protein>